<dbReference type="KEGG" id="goy:GLS_c03100"/>
<evidence type="ECO:0000313" key="2">
    <source>
        <dbReference type="EMBL" id="AHK70227.1"/>
    </source>
</evidence>
<feature type="transmembrane region" description="Helical" evidence="1">
    <location>
        <begin position="239"/>
        <end position="259"/>
    </location>
</feature>
<feature type="transmembrane region" description="Helical" evidence="1">
    <location>
        <begin position="373"/>
        <end position="392"/>
    </location>
</feature>
<feature type="transmembrane region" description="Helical" evidence="1">
    <location>
        <begin position="211"/>
        <end position="232"/>
    </location>
</feature>
<feature type="transmembrane region" description="Helical" evidence="1">
    <location>
        <begin position="50"/>
        <end position="76"/>
    </location>
</feature>
<evidence type="ECO:0000313" key="3">
    <source>
        <dbReference type="Proteomes" id="UP000031656"/>
    </source>
</evidence>
<protein>
    <recommendedName>
        <fullName evidence="4">NADH:quinone oxidoreductase/Mrp antiporter membrane subunit domain-containing protein</fullName>
    </recommendedName>
</protein>
<proteinExistence type="predicted"/>
<feature type="transmembrane region" description="Helical" evidence="1">
    <location>
        <begin position="265"/>
        <end position="288"/>
    </location>
</feature>
<keyword evidence="1" id="KW-0812">Transmembrane</keyword>
<evidence type="ECO:0008006" key="4">
    <source>
        <dbReference type="Google" id="ProtNLM"/>
    </source>
</evidence>
<reference evidence="2 3" key="1">
    <citation type="journal article" date="2015" name="Appl. Microbiol. Biotechnol.">
        <title>The consequence of an additional NADH dehydrogenase paralog on the growth of Gluconobacter oxydans DSM3504.</title>
        <authorList>
            <person name="Kostner D."/>
            <person name="Luchterhand B."/>
            <person name="Junker A."/>
            <person name="Volland S."/>
            <person name="Daniel R."/>
            <person name="Buchs J."/>
            <person name="Liebl W."/>
            <person name="Ehrenreich A."/>
        </authorList>
    </citation>
    <scope>NUCLEOTIDE SEQUENCE [LARGE SCALE GENOMIC DNA]</scope>
    <source>
        <strain evidence="2">DSM 3504</strain>
    </source>
</reference>
<dbReference type="AlphaFoldDB" id="A0A067Z2G2"/>
<sequence length="450" mass="46426">MRSVSTSCPDRALHIFASLFHVDPVSLCLAFLVVPACVQAMQPGQAGRAMVLCVAALAAVLGLSPAVQAVALGVIAAQDREACPAVWSVPALLLSVLFPAQTFVVLAVLPVLFWSALVRRPDGGQEGGAFSAVMGILGVSLVWHAPTAVSAELVAGLGAAVIGLLGRSVLGACRPGDLGLLRPVLLMVLVVAAQAEGLAVCARIALEATLLDLSLLVLTAALGRVFPVLSVLRLPFPSLPGLVVLWLGIHAALGMAAGVEGWSVLGVAVALLLGLLGLSDILVVGRLFRAWQGRVSGVSVLLVGAGSLLLPALVFGMVSPVLHFVGGEWVWPVWRMGGGDGASLRLPAFVLTGAVLWCVLVRPWRIVGGIVQTASTLLPALGNLLSVGNGLFEEAPSLGWKMRCVIVAGRRRLRVLQGMKAPVLPDLRQGAVGLWLVLLGLVLAVLGVMA</sequence>
<feature type="transmembrane region" description="Helical" evidence="1">
    <location>
        <begin position="342"/>
        <end position="361"/>
    </location>
</feature>
<feature type="transmembrane region" description="Helical" evidence="1">
    <location>
        <begin position="432"/>
        <end position="449"/>
    </location>
</feature>
<name>A0A067Z2G2_GLUOY</name>
<feature type="transmembrane region" description="Helical" evidence="1">
    <location>
        <begin position="96"/>
        <end position="117"/>
    </location>
</feature>
<dbReference type="EMBL" id="CP004373">
    <property type="protein sequence ID" value="AHK70227.1"/>
    <property type="molecule type" value="Genomic_DNA"/>
</dbReference>
<keyword evidence="1" id="KW-0472">Membrane</keyword>
<dbReference type="HOGENOM" id="CLU_745481_0_0_5"/>
<feature type="transmembrane region" description="Helical" evidence="1">
    <location>
        <begin position="153"/>
        <end position="172"/>
    </location>
</feature>
<feature type="transmembrane region" description="Helical" evidence="1">
    <location>
        <begin position="184"/>
        <end position="205"/>
    </location>
</feature>
<feature type="transmembrane region" description="Helical" evidence="1">
    <location>
        <begin position="300"/>
        <end position="322"/>
    </location>
</feature>
<feature type="transmembrane region" description="Helical" evidence="1">
    <location>
        <begin position="129"/>
        <end position="147"/>
    </location>
</feature>
<organism evidence="2 3">
    <name type="scientific">Gluconobacter oxydans DSM 3504</name>
    <dbReference type="NCBI Taxonomy" id="1288313"/>
    <lineage>
        <taxon>Bacteria</taxon>
        <taxon>Pseudomonadati</taxon>
        <taxon>Pseudomonadota</taxon>
        <taxon>Alphaproteobacteria</taxon>
        <taxon>Acetobacterales</taxon>
        <taxon>Acetobacteraceae</taxon>
        <taxon>Gluconobacter</taxon>
    </lineage>
</organism>
<gene>
    <name evidence="2" type="ORF">GLS_c03100</name>
</gene>
<accession>A0A067Z2G2</accession>
<keyword evidence="1" id="KW-1133">Transmembrane helix</keyword>
<evidence type="ECO:0000256" key="1">
    <source>
        <dbReference type="SAM" id="Phobius"/>
    </source>
</evidence>
<dbReference type="Proteomes" id="UP000031656">
    <property type="component" value="Chromosome"/>
</dbReference>
<feature type="transmembrane region" description="Helical" evidence="1">
    <location>
        <begin position="12"/>
        <end position="38"/>
    </location>
</feature>